<reference evidence="1 2" key="1">
    <citation type="submission" date="2015-09" db="EMBL/GenBank/DDBJ databases">
        <authorList>
            <consortium name="Swine Surveillance"/>
        </authorList>
    </citation>
    <scope>NUCLEOTIDE SEQUENCE [LARGE SCALE GENOMIC DNA]</scope>
    <source>
        <strain evidence="1 2">CECT 8399</strain>
    </source>
</reference>
<organism evidence="1 2">
    <name type="scientific">Leisingera aquaemixtae</name>
    <dbReference type="NCBI Taxonomy" id="1396826"/>
    <lineage>
        <taxon>Bacteria</taxon>
        <taxon>Pseudomonadati</taxon>
        <taxon>Pseudomonadota</taxon>
        <taxon>Alphaproteobacteria</taxon>
        <taxon>Rhodobacterales</taxon>
        <taxon>Roseobacteraceae</taxon>
        <taxon>Leisingera</taxon>
    </lineage>
</organism>
<accession>A0A0P1H8M7</accession>
<name>A0A0P1H8M7_9RHOB</name>
<evidence type="ECO:0000313" key="1">
    <source>
        <dbReference type="EMBL" id="CUH99344.1"/>
    </source>
</evidence>
<sequence>MPRSGCDVLLLAAYGFGEDSGVRQLGMAKTFLQLVDWHAQDRGMYAKALAQVLLTAVFRGMFPVLQGES</sequence>
<proteinExistence type="predicted"/>
<dbReference type="AlphaFoldDB" id="A0A0P1H8M7"/>
<dbReference type="Proteomes" id="UP000051326">
    <property type="component" value="Unassembled WGS sequence"/>
</dbReference>
<dbReference type="EMBL" id="CYSR01000011">
    <property type="protein sequence ID" value="CUH99344.1"/>
    <property type="molecule type" value="Genomic_DNA"/>
</dbReference>
<evidence type="ECO:0000313" key="2">
    <source>
        <dbReference type="Proteomes" id="UP000051326"/>
    </source>
</evidence>
<protein>
    <submittedName>
        <fullName evidence="1">Uncharacterized protein</fullName>
    </submittedName>
</protein>
<gene>
    <name evidence="1" type="ORF">PHA8399_01462</name>
</gene>